<dbReference type="AlphaFoldDB" id="A0A0G0E3M2"/>
<sequence>MGLENGINIKSARSIHSKVIAPMVGNSFPGYPFASASDAEAIANAIAGGEHRVIATKYGLGLVGTAVLGLDDKAAMAEVKRVVVDPIQRKNGVASAMVEGLTVDALSLGKIPYAEVRGDKPAMQKAFLNAGFIPYGIQPAQHVVYRHLDDAGQDQGPAREHMICMIHPNLQIPLEDLYAYLNALPQTVREALINNMKASFSPPKKNPEVAKWHLPDAMTTKKNVLKSISAKKLEPNMIDITGDGDVLLLTAGDTPIIVIPPDKSAFVQLHPKNINQVIETASALGLQVVTRFSSLTTPEQIEQLALSGAQPVSIRPWQETSQDQPLWQVCMQWRLTENGFMNSQHDINLHPDVKSQLSALITDLELKVL</sequence>
<dbReference type="Pfam" id="PF00583">
    <property type="entry name" value="Acetyltransf_1"/>
    <property type="match status" value="1"/>
</dbReference>
<comment type="caution">
    <text evidence="2">The sequence shown here is derived from an EMBL/GenBank/DDBJ whole genome shotgun (WGS) entry which is preliminary data.</text>
</comment>
<proteinExistence type="predicted"/>
<dbReference type="Proteomes" id="UP000034344">
    <property type="component" value="Unassembled WGS sequence"/>
</dbReference>
<dbReference type="InterPro" id="IPR016181">
    <property type="entry name" value="Acyl_CoA_acyltransferase"/>
</dbReference>
<reference evidence="2 3" key="1">
    <citation type="journal article" date="2015" name="Nature">
        <title>rRNA introns, odd ribosomes, and small enigmatic genomes across a large radiation of phyla.</title>
        <authorList>
            <person name="Brown C.T."/>
            <person name="Hug L.A."/>
            <person name="Thomas B.C."/>
            <person name="Sharon I."/>
            <person name="Castelle C.J."/>
            <person name="Singh A."/>
            <person name="Wilkins M.J."/>
            <person name="Williams K.H."/>
            <person name="Banfield J.F."/>
        </authorList>
    </citation>
    <scope>NUCLEOTIDE SEQUENCE [LARGE SCALE GENOMIC DNA]</scope>
</reference>
<evidence type="ECO:0000313" key="3">
    <source>
        <dbReference type="Proteomes" id="UP000034344"/>
    </source>
</evidence>
<accession>A0A0G0E3M2</accession>
<dbReference type="STRING" id="1618480.US11_C0007G0006"/>
<dbReference type="GO" id="GO:0016747">
    <property type="term" value="F:acyltransferase activity, transferring groups other than amino-acyl groups"/>
    <property type="evidence" value="ECO:0007669"/>
    <property type="project" value="InterPro"/>
</dbReference>
<evidence type="ECO:0000259" key="1">
    <source>
        <dbReference type="PROSITE" id="PS51186"/>
    </source>
</evidence>
<name>A0A0G0E3M2_9BACT</name>
<dbReference type="PROSITE" id="PS51186">
    <property type="entry name" value="GNAT"/>
    <property type="match status" value="1"/>
</dbReference>
<dbReference type="SUPFAM" id="SSF55729">
    <property type="entry name" value="Acyl-CoA N-acyltransferases (Nat)"/>
    <property type="match status" value="1"/>
</dbReference>
<gene>
    <name evidence="2" type="ORF">US11_C0007G0006</name>
</gene>
<dbReference type="Gene3D" id="3.40.630.30">
    <property type="match status" value="1"/>
</dbReference>
<feature type="domain" description="N-acetyltransferase" evidence="1">
    <location>
        <begin position="7"/>
        <end position="150"/>
    </location>
</feature>
<dbReference type="EMBL" id="LBRS01000007">
    <property type="protein sequence ID" value="KKQ01513.1"/>
    <property type="molecule type" value="Genomic_DNA"/>
</dbReference>
<evidence type="ECO:0000313" key="2">
    <source>
        <dbReference type="EMBL" id="KKQ01513.1"/>
    </source>
</evidence>
<dbReference type="InterPro" id="IPR000182">
    <property type="entry name" value="GNAT_dom"/>
</dbReference>
<protein>
    <recommendedName>
        <fullName evidence="1">N-acetyltransferase domain-containing protein</fullName>
    </recommendedName>
</protein>
<organism evidence="2 3">
    <name type="scientific">Candidatus Roizmanbacteria bacterium GW2011_GWA2_36_23</name>
    <dbReference type="NCBI Taxonomy" id="1618480"/>
    <lineage>
        <taxon>Bacteria</taxon>
        <taxon>Candidatus Roizmaniibacteriota</taxon>
    </lineage>
</organism>